<feature type="chain" id="PRO_5046861800" description="Rap1a immunity protein domain-containing protein" evidence="2">
    <location>
        <begin position="18"/>
        <end position="167"/>
    </location>
</feature>
<evidence type="ECO:0000256" key="1">
    <source>
        <dbReference type="SAM" id="MobiDB-lite"/>
    </source>
</evidence>
<sequence length="167" mass="17928">MKAIFYLLLILTLSGGAAGDEPYKKPMPHSSGERILEFCEDTDDVISQLRCNYYVQGVADLIVQTPLACLPPGMNQSELIEVATTYLQSVNKTELTNSSGAGLLLAYLQRTYRCPKKPGGSASDDQKTDKELYLEAIVRAIAEQQAAEASEPVTSTAGAAENADGAH</sequence>
<dbReference type="EMBL" id="SHNO01000001">
    <property type="protein sequence ID" value="MCX2976157.1"/>
    <property type="molecule type" value="Genomic_DNA"/>
</dbReference>
<gene>
    <name evidence="4" type="ORF">EYC82_02155</name>
</gene>
<feature type="signal peptide" evidence="2">
    <location>
        <begin position="1"/>
        <end position="17"/>
    </location>
</feature>
<feature type="region of interest" description="Disordered" evidence="1">
    <location>
        <begin position="145"/>
        <end position="167"/>
    </location>
</feature>
<reference evidence="4" key="1">
    <citation type="submission" date="2019-02" db="EMBL/GenBank/DDBJ databases">
        <authorList>
            <person name="Li S.-H."/>
        </authorList>
    </citation>
    <scope>NUCLEOTIDE SEQUENCE</scope>
    <source>
        <strain evidence="4">IMCC11814</strain>
    </source>
</reference>
<dbReference type="Gene3D" id="1.10.890.40">
    <property type="match status" value="1"/>
</dbReference>
<accession>A0ABT3T3P2</accession>
<name>A0ABT3T3P2_9GAMM</name>
<evidence type="ECO:0000313" key="5">
    <source>
        <dbReference type="Proteomes" id="UP001143304"/>
    </source>
</evidence>
<evidence type="ECO:0000256" key="2">
    <source>
        <dbReference type="SAM" id="SignalP"/>
    </source>
</evidence>
<protein>
    <recommendedName>
        <fullName evidence="3">Rap1a immunity protein domain-containing protein</fullName>
    </recommendedName>
</protein>
<proteinExistence type="predicted"/>
<dbReference type="RefSeq" id="WP_279247912.1">
    <property type="nucleotide sequence ID" value="NZ_SHNO01000001.1"/>
</dbReference>
<feature type="domain" description="Rap1a immunity protein" evidence="3">
    <location>
        <begin position="31"/>
        <end position="114"/>
    </location>
</feature>
<organism evidence="4 5">
    <name type="scientific">Candidatus Marimicrobium litorale</name>
    <dbReference type="NCBI Taxonomy" id="2518991"/>
    <lineage>
        <taxon>Bacteria</taxon>
        <taxon>Pseudomonadati</taxon>
        <taxon>Pseudomonadota</taxon>
        <taxon>Gammaproteobacteria</taxon>
        <taxon>Cellvibrionales</taxon>
        <taxon>Halieaceae</taxon>
        <taxon>Marimicrobium</taxon>
    </lineage>
</organism>
<evidence type="ECO:0000259" key="3">
    <source>
        <dbReference type="Pfam" id="PF18602"/>
    </source>
</evidence>
<keyword evidence="2" id="KW-0732">Signal</keyword>
<dbReference type="Proteomes" id="UP001143304">
    <property type="component" value="Unassembled WGS sequence"/>
</dbReference>
<dbReference type="Pfam" id="PF18602">
    <property type="entry name" value="Rap1a"/>
    <property type="match status" value="1"/>
</dbReference>
<comment type="caution">
    <text evidence="4">The sequence shown here is derived from an EMBL/GenBank/DDBJ whole genome shotgun (WGS) entry which is preliminary data.</text>
</comment>
<keyword evidence="5" id="KW-1185">Reference proteome</keyword>
<dbReference type="InterPro" id="IPR041238">
    <property type="entry name" value="Rap1a"/>
</dbReference>
<evidence type="ECO:0000313" key="4">
    <source>
        <dbReference type="EMBL" id="MCX2976157.1"/>
    </source>
</evidence>